<evidence type="ECO:0000259" key="17">
    <source>
        <dbReference type="PROSITE" id="PS50053"/>
    </source>
</evidence>
<evidence type="ECO:0000256" key="3">
    <source>
        <dbReference type="ARBA" id="ARBA00004556"/>
    </source>
</evidence>
<dbReference type="SUPFAM" id="SSF54236">
    <property type="entry name" value="Ubiquitin-like"/>
    <property type="match status" value="1"/>
</dbReference>
<dbReference type="GO" id="GO:0036435">
    <property type="term" value="F:K48-linked polyubiquitin modification-dependent protein binding"/>
    <property type="evidence" value="ECO:0007669"/>
    <property type="project" value="Ensembl"/>
</dbReference>
<dbReference type="GO" id="GO:0042802">
    <property type="term" value="F:identical protein binding"/>
    <property type="evidence" value="ECO:0007669"/>
    <property type="project" value="Ensembl"/>
</dbReference>
<evidence type="ECO:0000313" key="19">
    <source>
        <dbReference type="Proteomes" id="UP000694407"/>
    </source>
</evidence>
<dbReference type="PANTHER" id="PTHR10677:SF21">
    <property type="entry name" value="UBIQUILIN-4"/>
    <property type="match status" value="1"/>
</dbReference>
<evidence type="ECO:0000256" key="6">
    <source>
        <dbReference type="ARBA" id="ARBA00022553"/>
    </source>
</evidence>
<evidence type="ECO:0000256" key="1">
    <source>
        <dbReference type="ARBA" id="ARBA00004240"/>
    </source>
</evidence>
<evidence type="ECO:0000256" key="16">
    <source>
        <dbReference type="SAM" id="MobiDB-lite"/>
    </source>
</evidence>
<dbReference type="GO" id="GO:0005654">
    <property type="term" value="C:nucleoplasm"/>
    <property type="evidence" value="ECO:0007669"/>
    <property type="project" value="Ensembl"/>
</dbReference>
<evidence type="ECO:0000256" key="8">
    <source>
        <dbReference type="ARBA" id="ARBA00022824"/>
    </source>
</evidence>
<dbReference type="AlphaFoldDB" id="A0A8C5ZJ51"/>
<dbReference type="GO" id="GO:0006511">
    <property type="term" value="P:ubiquitin-dependent protein catabolic process"/>
    <property type="evidence" value="ECO:0007669"/>
    <property type="project" value="TreeGrafter"/>
</dbReference>
<dbReference type="FunFam" id="1.10.260.100:FF:000001">
    <property type="entry name" value="Ubiquilin 1"/>
    <property type="match status" value="1"/>
</dbReference>
<dbReference type="GO" id="GO:0032434">
    <property type="term" value="P:regulation of proteasomal ubiquitin-dependent protein catabolic process"/>
    <property type="evidence" value="ECO:0007669"/>
    <property type="project" value="Ensembl"/>
</dbReference>
<dbReference type="GO" id="GO:0031595">
    <property type="term" value="C:nuclear proteasome complex"/>
    <property type="evidence" value="ECO:0007669"/>
    <property type="project" value="Ensembl"/>
</dbReference>
<dbReference type="Ensembl" id="ENSMMMT00000017750.1">
    <property type="protein sequence ID" value="ENSMMMP00000015567.1"/>
    <property type="gene ID" value="ENSMMMG00000013874.1"/>
</dbReference>
<dbReference type="GO" id="GO:0048471">
    <property type="term" value="C:perinuclear region of cytoplasm"/>
    <property type="evidence" value="ECO:0007669"/>
    <property type="project" value="UniProtKB-SubCell"/>
</dbReference>
<evidence type="ECO:0000256" key="10">
    <source>
        <dbReference type="ARBA" id="ARBA00023204"/>
    </source>
</evidence>
<feature type="compositionally biased region" description="Polar residues" evidence="16">
    <location>
        <begin position="357"/>
        <end position="366"/>
    </location>
</feature>
<gene>
    <name evidence="18" type="primary">UBQLN4</name>
</gene>
<evidence type="ECO:0000256" key="5">
    <source>
        <dbReference type="ARBA" id="ARBA00022499"/>
    </source>
</evidence>
<keyword evidence="5" id="KW-1017">Isopeptide bond</keyword>
<dbReference type="PANTHER" id="PTHR10677">
    <property type="entry name" value="UBIQUILIN"/>
    <property type="match status" value="1"/>
</dbReference>
<dbReference type="SMART" id="SM00213">
    <property type="entry name" value="UBQ"/>
    <property type="match status" value="1"/>
</dbReference>
<protein>
    <recommendedName>
        <fullName evidence="12">Ubiquilin-4</fullName>
    </recommendedName>
    <alternativeName>
        <fullName evidence="14">Ataxin-1 interacting ubiquitin-like protein</fullName>
    </alternativeName>
    <alternativeName>
        <fullName evidence="15">Ataxin-1 ubiquitin-like-interacting protein A1U</fullName>
    </alternativeName>
    <alternativeName>
        <fullName evidence="13">Connexin43-interacting protein of 75 kDa</fullName>
    </alternativeName>
</protein>
<reference evidence="18" key="1">
    <citation type="submission" date="2025-08" db="UniProtKB">
        <authorList>
            <consortium name="Ensembl"/>
        </authorList>
    </citation>
    <scope>IDENTIFICATION</scope>
</reference>
<dbReference type="GO" id="GO:2000042">
    <property type="term" value="P:negative regulation of double-strand break repair via homologous recombination"/>
    <property type="evidence" value="ECO:0007669"/>
    <property type="project" value="Ensembl"/>
</dbReference>
<evidence type="ECO:0000256" key="4">
    <source>
        <dbReference type="ARBA" id="ARBA00022454"/>
    </source>
</evidence>
<dbReference type="GO" id="GO:0005789">
    <property type="term" value="C:endoplasmic reticulum membrane"/>
    <property type="evidence" value="ECO:0007669"/>
    <property type="project" value="Ensembl"/>
</dbReference>
<dbReference type="Gene3D" id="1.10.260.100">
    <property type="match status" value="2"/>
</dbReference>
<evidence type="ECO:0000256" key="13">
    <source>
        <dbReference type="ARBA" id="ARBA00075189"/>
    </source>
</evidence>
<evidence type="ECO:0000256" key="15">
    <source>
        <dbReference type="ARBA" id="ARBA00082590"/>
    </source>
</evidence>
<evidence type="ECO:0000256" key="9">
    <source>
        <dbReference type="ARBA" id="ARBA00022843"/>
    </source>
</evidence>
<dbReference type="Pfam" id="PF00240">
    <property type="entry name" value="ubiquitin"/>
    <property type="match status" value="1"/>
</dbReference>
<dbReference type="Gene3D" id="3.10.20.90">
    <property type="entry name" value="Phosphatidylinositol 3-kinase Catalytic Subunit, Chain A, domain 1"/>
    <property type="match status" value="1"/>
</dbReference>
<keyword evidence="4" id="KW-0158">Chromosome</keyword>
<dbReference type="GO" id="GO:0006281">
    <property type="term" value="P:DNA repair"/>
    <property type="evidence" value="ECO:0007669"/>
    <property type="project" value="UniProtKB-KW"/>
</dbReference>
<dbReference type="PROSITE" id="PS50053">
    <property type="entry name" value="UBIQUITIN_2"/>
    <property type="match status" value="1"/>
</dbReference>
<comment type="subunit">
    <text evidence="11">Homooligomer. Binds signal sequences of proteins that are targeted to the endoplasmic reticulum. Interacts (via UBA domain) with GJA1 (not ubiquitinated) and with ubiquitin; both compete for the same binding site. Interacts (via UBA domain) with ubiquitin and with polyubiquitin chains. Interacts (via ubiquitin-like domain) with PSMD2 and PSMD4, regulatory subunits of the 26S proteasome. Interacts with ATXN1/SCA1; interaction with ATXN1 inhibits polyubiquitination of UBQLN4 and interferes with PSMD4 binding. Interacts with HERPUD1. Interacts (via ubiquitin-like domain) with UBQLN1 (via UBA domain). Interacts with UBQLN2. Interacts (via STI1 1 and 2 domains) with MAP1LC3A/B/C. Interacts with BAG6. Interacts with MRE11 (when ubiquitinated); interaction with ubiquitinated MRE11 leads to MRE11 removal from chromatin. Interacts with DESI1/POST; leading to nuclear export. Interacts with BCL2A1 and BCL2L10.</text>
</comment>
<feature type="region of interest" description="Disordered" evidence="16">
    <location>
        <begin position="597"/>
        <end position="620"/>
    </location>
</feature>
<keyword evidence="19" id="KW-1185">Reference proteome</keyword>
<feature type="region of interest" description="Disordered" evidence="16">
    <location>
        <begin position="301"/>
        <end position="366"/>
    </location>
</feature>
<evidence type="ECO:0000256" key="12">
    <source>
        <dbReference type="ARBA" id="ARBA00072293"/>
    </source>
</evidence>
<dbReference type="FunFam" id="3.10.20.90:FF:000095">
    <property type="entry name" value="Ubiquilin 4"/>
    <property type="match status" value="1"/>
</dbReference>
<evidence type="ECO:0000256" key="14">
    <source>
        <dbReference type="ARBA" id="ARBA00082499"/>
    </source>
</evidence>
<feature type="region of interest" description="Disordered" evidence="16">
    <location>
        <begin position="89"/>
        <end position="155"/>
    </location>
</feature>
<keyword evidence="8" id="KW-0256">Endoplasmic reticulum</keyword>
<feature type="compositionally biased region" description="Low complexity" evidence="16">
    <location>
        <begin position="91"/>
        <end position="138"/>
    </location>
</feature>
<dbReference type="GO" id="GO:0005776">
    <property type="term" value="C:autophagosome"/>
    <property type="evidence" value="ECO:0007669"/>
    <property type="project" value="Ensembl"/>
</dbReference>
<accession>A0A8C5ZJ51</accession>
<feature type="compositionally biased region" description="Gly residues" evidence="16">
    <location>
        <begin position="344"/>
        <end position="354"/>
    </location>
</feature>
<keyword evidence="10" id="KW-0234">DNA repair</keyword>
<dbReference type="FunFam" id="1.10.260.100:FF:000003">
    <property type="entry name" value="Ubiquilin 1"/>
    <property type="match status" value="1"/>
</dbReference>
<evidence type="ECO:0000256" key="11">
    <source>
        <dbReference type="ARBA" id="ARBA00061737"/>
    </source>
</evidence>
<proteinExistence type="predicted"/>
<sequence>MAEPSGAETRPPIRVTVKTPKDKEEIVICDRASVKEFKEEISRRFKAQQDQLVLIFAGKILKDGDTLNQHGIKDGLTVHLVIKTPQKAQDPAAVTASSPSTPDPASAPSTTPASPATPAHPSTSGSATSDAGSGSRRSSGGGPSPGAGEGPPSATASILSGFGGILGLGSLGLGSANFMELQQQMQRQLMSNPEMLSQIMENPLVQDMMSNPDLMRHMIMANPQMQQLMERNPEISHMLNNPELMRQTMELARNPAMMQEMMRNQDRALSNLESIPGGYNALRRMYTDIQEPMFSAAREQFGNNPFSSLAGNSDSSSSQPLRTENREPLPNPWSPSPPASQAPGSGGEGTGGSGTSQVHPTVSNPFGINAASLGSGMFNSPEMQALLQQISENPQLMQNVISAPYMRSMMQTLAQNPDFAAQMMVNVPLFAGNPQLQEQLRLQLPVFLQQVSTGPRGAELGSGLRLPGLPTTPAACLFPRCRIRSPCLSSPIPGPCRPCCRSSRDCRPYRLRPPGWYPGEGQCPLPPLSALSGSLCVPEDLLSHRPWLFFLLDLIFPTLLNAGSYPWPFLPAALALLGCPGPQRPQRAAALGLRPRAPPLRQPRLLPPGLPVPSSSSCSR</sequence>
<dbReference type="SMART" id="SM00727">
    <property type="entry name" value="STI1"/>
    <property type="match status" value="3"/>
</dbReference>
<name>A0A8C5ZJ51_MARMA</name>
<feature type="compositionally biased region" description="Gly residues" evidence="16">
    <location>
        <begin position="139"/>
        <end position="149"/>
    </location>
</feature>
<dbReference type="Proteomes" id="UP000694407">
    <property type="component" value="Unplaced"/>
</dbReference>
<keyword evidence="6" id="KW-0597">Phosphoprotein</keyword>
<feature type="compositionally biased region" description="Pro residues" evidence="16">
    <location>
        <begin position="597"/>
        <end position="611"/>
    </location>
</feature>
<dbReference type="InterPro" id="IPR000626">
    <property type="entry name" value="Ubiquitin-like_dom"/>
</dbReference>
<evidence type="ECO:0000256" key="2">
    <source>
        <dbReference type="ARBA" id="ARBA00004286"/>
    </source>
</evidence>
<reference evidence="18" key="2">
    <citation type="submission" date="2025-09" db="UniProtKB">
        <authorList>
            <consortium name="Ensembl"/>
        </authorList>
    </citation>
    <scope>IDENTIFICATION</scope>
</reference>
<keyword evidence="9" id="KW-0832">Ubl conjugation</keyword>
<dbReference type="InterPro" id="IPR029071">
    <property type="entry name" value="Ubiquitin-like_domsf"/>
</dbReference>
<dbReference type="GeneTree" id="ENSGT00940000155620"/>
<feature type="compositionally biased region" description="Pro residues" evidence="16">
    <location>
        <begin position="329"/>
        <end position="340"/>
    </location>
</feature>
<organism evidence="18 19">
    <name type="scientific">Marmota marmota marmota</name>
    <name type="common">Alpine marmot</name>
    <dbReference type="NCBI Taxonomy" id="9994"/>
    <lineage>
        <taxon>Eukaryota</taxon>
        <taxon>Metazoa</taxon>
        <taxon>Chordata</taxon>
        <taxon>Craniata</taxon>
        <taxon>Vertebrata</taxon>
        <taxon>Euteleostomi</taxon>
        <taxon>Mammalia</taxon>
        <taxon>Eutheria</taxon>
        <taxon>Euarchontoglires</taxon>
        <taxon>Glires</taxon>
        <taxon>Rodentia</taxon>
        <taxon>Sciuromorpha</taxon>
        <taxon>Sciuridae</taxon>
        <taxon>Xerinae</taxon>
        <taxon>Marmotini</taxon>
        <taxon>Marmota</taxon>
    </lineage>
</organism>
<dbReference type="Pfam" id="PF23195">
    <property type="entry name" value="UBQLN1"/>
    <property type="match status" value="1"/>
</dbReference>
<dbReference type="GO" id="GO:0090734">
    <property type="term" value="C:site of DNA damage"/>
    <property type="evidence" value="ECO:0007669"/>
    <property type="project" value="Ensembl"/>
</dbReference>
<feature type="domain" description="Ubiquitin-like" evidence="17">
    <location>
        <begin position="13"/>
        <end position="87"/>
    </location>
</feature>
<dbReference type="GO" id="GO:1901097">
    <property type="term" value="P:negative regulation of autophagosome maturation"/>
    <property type="evidence" value="ECO:0007669"/>
    <property type="project" value="Ensembl"/>
</dbReference>
<evidence type="ECO:0000313" key="18">
    <source>
        <dbReference type="Ensembl" id="ENSMMMP00000015567.1"/>
    </source>
</evidence>
<feature type="compositionally biased region" description="Low complexity" evidence="16">
    <location>
        <begin position="307"/>
        <end position="318"/>
    </location>
</feature>
<keyword evidence="7" id="KW-0227">DNA damage</keyword>
<dbReference type="GO" id="GO:0031597">
    <property type="term" value="C:cytosolic proteasome complex"/>
    <property type="evidence" value="ECO:0007669"/>
    <property type="project" value="Ensembl"/>
</dbReference>
<dbReference type="InterPro" id="IPR006636">
    <property type="entry name" value="STI1_HS-bd"/>
</dbReference>
<evidence type="ECO:0000256" key="7">
    <source>
        <dbReference type="ARBA" id="ARBA00022763"/>
    </source>
</evidence>
<dbReference type="InterPro" id="IPR015496">
    <property type="entry name" value="Ubiquilin"/>
</dbReference>
<dbReference type="CDD" id="cd01808">
    <property type="entry name" value="Ubl_PLICs"/>
    <property type="match status" value="1"/>
</dbReference>
<comment type="subcellular location">
    <subcellularLocation>
        <location evidence="2">Chromosome</location>
    </subcellularLocation>
    <subcellularLocation>
        <location evidence="3">Cytoplasm</location>
        <location evidence="3">Perinuclear region</location>
    </subcellularLocation>
    <subcellularLocation>
        <location evidence="1">Endoplasmic reticulum</location>
    </subcellularLocation>
</comment>